<dbReference type="Gene3D" id="3.40.30.10">
    <property type="entry name" value="Glutaredoxin"/>
    <property type="match status" value="1"/>
</dbReference>
<dbReference type="InterPro" id="IPR036249">
    <property type="entry name" value="Thioredoxin-like_sf"/>
</dbReference>
<dbReference type="PROSITE" id="PS51354">
    <property type="entry name" value="GLUTAREDOXIN_2"/>
    <property type="match status" value="1"/>
</dbReference>
<dbReference type="EMBL" id="LCDO01000001">
    <property type="protein sequence ID" value="KKS57425.1"/>
    <property type="molecule type" value="Genomic_DNA"/>
</dbReference>
<evidence type="ECO:0000313" key="2">
    <source>
        <dbReference type="Proteomes" id="UP000034837"/>
    </source>
</evidence>
<dbReference type="PROSITE" id="PS51257">
    <property type="entry name" value="PROKAR_LIPOPROTEIN"/>
    <property type="match status" value="1"/>
</dbReference>
<dbReference type="AlphaFoldDB" id="A0A0G1A8R5"/>
<dbReference type="Proteomes" id="UP000034837">
    <property type="component" value="Unassembled WGS sequence"/>
</dbReference>
<dbReference type="SUPFAM" id="SSF52833">
    <property type="entry name" value="Thioredoxin-like"/>
    <property type="match status" value="1"/>
</dbReference>
<organism evidence="1 2">
    <name type="scientific">Candidatus Magasanikbacteria bacterium GW2011_GWA2_42_32</name>
    <dbReference type="NCBI Taxonomy" id="1619039"/>
    <lineage>
        <taxon>Bacteria</taxon>
        <taxon>Candidatus Magasanikiibacteriota</taxon>
    </lineage>
</organism>
<sequence length="124" mass="13655">MRLKFLSFVLILPLFVFVGAGCSALKQGQNNAVVEPQGNILFVGEGCPHCEKVEEFIDQNKVKDKVSFVMLEVYKNKDNAALMAKKAGLCGIPLTGMGVPFLWDGSKCLVGDIDIINFFQEKIK</sequence>
<gene>
    <name evidence="1" type="ORF">UV20_C0001G0065</name>
</gene>
<name>A0A0G1A8R5_9BACT</name>
<reference evidence="1 2" key="1">
    <citation type="journal article" date="2015" name="Nature">
        <title>rRNA introns, odd ribosomes, and small enigmatic genomes across a large radiation of phyla.</title>
        <authorList>
            <person name="Brown C.T."/>
            <person name="Hug L.A."/>
            <person name="Thomas B.C."/>
            <person name="Sharon I."/>
            <person name="Castelle C.J."/>
            <person name="Singh A."/>
            <person name="Wilkins M.J."/>
            <person name="Williams K.H."/>
            <person name="Banfield J.F."/>
        </authorList>
    </citation>
    <scope>NUCLEOTIDE SEQUENCE [LARGE SCALE GENOMIC DNA]</scope>
</reference>
<evidence type="ECO:0000313" key="1">
    <source>
        <dbReference type="EMBL" id="KKS57425.1"/>
    </source>
</evidence>
<accession>A0A0G1A8R5</accession>
<protein>
    <submittedName>
        <fullName evidence="1">Uncharacterized protein</fullName>
    </submittedName>
</protein>
<comment type="caution">
    <text evidence="1">The sequence shown here is derived from an EMBL/GenBank/DDBJ whole genome shotgun (WGS) entry which is preliminary data.</text>
</comment>
<proteinExistence type="predicted"/>